<reference evidence="1 2" key="1">
    <citation type="submission" date="2019-05" db="EMBL/GenBank/DDBJ databases">
        <title>Genomes sequences of two Nocardia cyriacigeorgica environmental isolates, type strains Nocardia asteroides ATCC 19247 and Nocardia cyriacigeorgica DSM 44484.</title>
        <authorList>
            <person name="Vautrin F."/>
            <person name="Bergeron E."/>
            <person name="Dubost A."/>
            <person name="Abrouk D."/>
            <person name="Rodriguez Nava V."/>
            <person name="Pujic P."/>
        </authorList>
    </citation>
    <scope>NUCLEOTIDE SEQUENCE [LARGE SCALE GENOMIC DNA]</scope>
    <source>
        <strain evidence="1 2">EML 446</strain>
    </source>
</reference>
<sequence>MRDQLAGHLHTVEITGTTEAPQIKFTCHGDRDAPCHQYPACDCEFWNHDHEEEYGHPDVAHDECWMQPWFDADNADPNSETLNDCGYVPGMSGPVRAWFQEEYVAWEFITEEATDGE</sequence>
<evidence type="ECO:0000313" key="2">
    <source>
        <dbReference type="Proteomes" id="UP000306378"/>
    </source>
</evidence>
<dbReference type="Proteomes" id="UP000306378">
    <property type="component" value="Unassembled WGS sequence"/>
</dbReference>
<comment type="caution">
    <text evidence="1">The sequence shown here is derived from an EMBL/GenBank/DDBJ whole genome shotgun (WGS) entry which is preliminary data.</text>
</comment>
<evidence type="ECO:0000313" key="1">
    <source>
        <dbReference type="EMBL" id="TLF74122.1"/>
    </source>
</evidence>
<proteinExistence type="predicted"/>
<gene>
    <name evidence="1" type="ORF">FEK34_25510</name>
</gene>
<organism evidence="1 2">
    <name type="scientific">Nocardia cyriacigeorgica</name>
    <dbReference type="NCBI Taxonomy" id="135487"/>
    <lineage>
        <taxon>Bacteria</taxon>
        <taxon>Bacillati</taxon>
        <taxon>Actinomycetota</taxon>
        <taxon>Actinomycetes</taxon>
        <taxon>Mycobacteriales</taxon>
        <taxon>Nocardiaceae</taxon>
        <taxon>Nocardia</taxon>
    </lineage>
</organism>
<dbReference type="AlphaFoldDB" id="A0A5R8NEL1"/>
<protein>
    <submittedName>
        <fullName evidence="1">Uncharacterized protein</fullName>
    </submittedName>
</protein>
<dbReference type="EMBL" id="VBUT01000011">
    <property type="protein sequence ID" value="TLF74122.1"/>
    <property type="molecule type" value="Genomic_DNA"/>
</dbReference>
<accession>A0A5R8NEL1</accession>
<name>A0A5R8NEL1_9NOCA</name>